<dbReference type="RefSeq" id="WP_264845396.1">
    <property type="nucleotide sequence ID" value="NZ_BPMA01000011.1"/>
</dbReference>
<name>A0AAV5AYV8_9FLAO</name>
<dbReference type="EMBL" id="BQKA01000031">
    <property type="protein sequence ID" value="GJM50631.1"/>
    <property type="molecule type" value="Genomic_DNA"/>
</dbReference>
<dbReference type="Proteomes" id="UP001208692">
    <property type="component" value="Unassembled WGS sequence"/>
</dbReference>
<comment type="caution">
    <text evidence="1">The sequence shown here is derived from an EMBL/GenBank/DDBJ whole genome shotgun (WGS) entry which is preliminary data.</text>
</comment>
<sequence>MNIYSVKSDYSQFSQKMGILGDFADILWNGFVIHSRKNDTTAVERFGSDVPPIYVNNRQIILTDETKQQLETFDLQGFEFKEVEKRKIIKGDWLNFNESFFEKFNNPTFDPIEKGKHSKETAEAMYNLWIIKPLQKIYFKKLGNQQFEFSIEKTADFYIGNGDKLGIFISEKAKQIFEELALPLSYEKE</sequence>
<dbReference type="EMBL" id="BQKB01000038">
    <property type="protein sequence ID" value="GJM53368.1"/>
    <property type="molecule type" value="Genomic_DNA"/>
</dbReference>
<gene>
    <name evidence="1" type="ORF">RCZ15_16040</name>
    <name evidence="2" type="ORF">RCZ16_16850</name>
</gene>
<organism evidence="1 3">
    <name type="scientific">Capnocytophaga catalasegens</name>
    <dbReference type="NCBI Taxonomy" id="1004260"/>
    <lineage>
        <taxon>Bacteria</taxon>
        <taxon>Pseudomonadati</taxon>
        <taxon>Bacteroidota</taxon>
        <taxon>Flavobacteriia</taxon>
        <taxon>Flavobacteriales</taxon>
        <taxon>Flavobacteriaceae</taxon>
        <taxon>Capnocytophaga</taxon>
    </lineage>
</organism>
<evidence type="ECO:0000313" key="2">
    <source>
        <dbReference type="EMBL" id="GJM53368.1"/>
    </source>
</evidence>
<accession>A0AAV5AYV8</accession>
<reference evidence="1 4" key="1">
    <citation type="submission" date="2021-11" db="EMBL/GenBank/DDBJ databases">
        <title>Draft genome sequence of Capnocytophaga sp. strain KC07075 isolated from cat oral cavity.</title>
        <authorList>
            <person name="Suzuki M."/>
            <person name="Imaoka K."/>
            <person name="Kimura M."/>
            <person name="Morikawa S."/>
            <person name="Maeda K."/>
        </authorList>
    </citation>
    <scope>NUCLEOTIDE SEQUENCE</scope>
    <source>
        <strain evidence="1">KC07075</strain>
        <strain evidence="2 4">KC07079</strain>
    </source>
</reference>
<protein>
    <submittedName>
        <fullName evidence="1">Uncharacterized protein</fullName>
    </submittedName>
</protein>
<evidence type="ECO:0000313" key="1">
    <source>
        <dbReference type="EMBL" id="GJM50631.1"/>
    </source>
</evidence>
<evidence type="ECO:0000313" key="4">
    <source>
        <dbReference type="Proteomes" id="UP001208692"/>
    </source>
</evidence>
<evidence type="ECO:0000313" key="3">
    <source>
        <dbReference type="Proteomes" id="UP001207736"/>
    </source>
</evidence>
<dbReference type="AlphaFoldDB" id="A0AAV5AYV8"/>
<dbReference type="Proteomes" id="UP001207736">
    <property type="component" value="Unassembled WGS sequence"/>
</dbReference>
<proteinExistence type="predicted"/>
<keyword evidence="4" id="KW-1185">Reference proteome</keyword>